<sequence>MAEFLGEHAAQSTQLAANSQTANTTDERVAKLTSDMANIDARLSTLVDLLNTSPIFNPPPPPESQQQQGSNAHHMPPPPQSARRFFGPFPSRQILSALHGFGIQSAEKD</sequence>
<feature type="region of interest" description="Disordered" evidence="1">
    <location>
        <begin position="1"/>
        <end position="26"/>
    </location>
</feature>
<reference evidence="2 3" key="1">
    <citation type="submission" date="2017-11" db="EMBL/GenBank/DDBJ databases">
        <title>De novo assembly and phasing of dikaryotic genomes from two isolates of Puccinia coronata f. sp. avenae, the causal agent of oat crown rust.</title>
        <authorList>
            <person name="Miller M.E."/>
            <person name="Zhang Y."/>
            <person name="Omidvar V."/>
            <person name="Sperschneider J."/>
            <person name="Schwessinger B."/>
            <person name="Raley C."/>
            <person name="Palmer J.M."/>
            <person name="Garnica D."/>
            <person name="Upadhyaya N."/>
            <person name="Rathjen J."/>
            <person name="Taylor J.M."/>
            <person name="Park R.F."/>
            <person name="Dodds P.N."/>
            <person name="Hirsch C.D."/>
            <person name="Kianian S.F."/>
            <person name="Figueroa M."/>
        </authorList>
    </citation>
    <scope>NUCLEOTIDE SEQUENCE [LARGE SCALE GENOMIC DNA]</scope>
    <source>
        <strain evidence="2">12NC29</strain>
    </source>
</reference>
<feature type="region of interest" description="Disordered" evidence="1">
    <location>
        <begin position="51"/>
        <end position="88"/>
    </location>
</feature>
<gene>
    <name evidence="2" type="ORF">PCANC_03981</name>
</gene>
<evidence type="ECO:0000313" key="2">
    <source>
        <dbReference type="EMBL" id="PLW21549.1"/>
    </source>
</evidence>
<keyword evidence="3" id="KW-1185">Reference proteome</keyword>
<proteinExistence type="predicted"/>
<dbReference type="Proteomes" id="UP000235388">
    <property type="component" value="Unassembled WGS sequence"/>
</dbReference>
<evidence type="ECO:0000256" key="1">
    <source>
        <dbReference type="SAM" id="MobiDB-lite"/>
    </source>
</evidence>
<dbReference type="AlphaFoldDB" id="A0A2N5T7S8"/>
<protein>
    <submittedName>
        <fullName evidence="2">Uncharacterized protein</fullName>
    </submittedName>
</protein>
<organism evidence="2 3">
    <name type="scientific">Puccinia coronata f. sp. avenae</name>
    <dbReference type="NCBI Taxonomy" id="200324"/>
    <lineage>
        <taxon>Eukaryota</taxon>
        <taxon>Fungi</taxon>
        <taxon>Dikarya</taxon>
        <taxon>Basidiomycota</taxon>
        <taxon>Pucciniomycotina</taxon>
        <taxon>Pucciniomycetes</taxon>
        <taxon>Pucciniales</taxon>
        <taxon>Pucciniaceae</taxon>
        <taxon>Puccinia</taxon>
    </lineage>
</organism>
<feature type="compositionally biased region" description="Polar residues" evidence="1">
    <location>
        <begin position="10"/>
        <end position="24"/>
    </location>
</feature>
<evidence type="ECO:0000313" key="3">
    <source>
        <dbReference type="Proteomes" id="UP000235388"/>
    </source>
</evidence>
<comment type="caution">
    <text evidence="2">The sequence shown here is derived from an EMBL/GenBank/DDBJ whole genome shotgun (WGS) entry which is preliminary data.</text>
</comment>
<dbReference type="EMBL" id="PGCJ01000782">
    <property type="protein sequence ID" value="PLW21549.1"/>
    <property type="molecule type" value="Genomic_DNA"/>
</dbReference>
<name>A0A2N5T7S8_9BASI</name>
<accession>A0A2N5T7S8</accession>